<reference evidence="2 3" key="1">
    <citation type="journal article" date="2019" name="Int. J. Syst. Evol. Microbiol.">
        <title>The Global Catalogue of Microorganisms (GCM) 10K type strain sequencing project: providing services to taxonomists for standard genome sequencing and annotation.</title>
        <authorList>
            <consortium name="The Broad Institute Genomics Platform"/>
            <consortium name="The Broad Institute Genome Sequencing Center for Infectious Disease"/>
            <person name="Wu L."/>
            <person name="Ma J."/>
        </authorList>
    </citation>
    <scope>NUCLEOTIDE SEQUENCE [LARGE SCALE GENOMIC DNA]</scope>
    <source>
        <strain evidence="2 3">JCM 16114</strain>
    </source>
</reference>
<feature type="compositionally biased region" description="Low complexity" evidence="1">
    <location>
        <begin position="93"/>
        <end position="108"/>
    </location>
</feature>
<comment type="caution">
    <text evidence="2">The sequence shown here is derived from an EMBL/GenBank/DDBJ whole genome shotgun (WGS) entry which is preliminary data.</text>
</comment>
<protein>
    <recommendedName>
        <fullName evidence="4">Phosphoglycerate mutase</fullName>
    </recommendedName>
</protein>
<dbReference type="Gene3D" id="3.40.50.1240">
    <property type="entry name" value="Phosphoglycerate mutase-like"/>
    <property type="match status" value="1"/>
</dbReference>
<dbReference type="InterPro" id="IPR013078">
    <property type="entry name" value="His_Pase_superF_clade-1"/>
</dbReference>
<dbReference type="Proteomes" id="UP001499843">
    <property type="component" value="Unassembled WGS sequence"/>
</dbReference>
<dbReference type="PIRSF" id="PIRSF000709">
    <property type="entry name" value="6PFK_2-Ptase"/>
    <property type="match status" value="1"/>
</dbReference>
<dbReference type="CDD" id="cd07067">
    <property type="entry name" value="HP_PGM_like"/>
    <property type="match status" value="1"/>
</dbReference>
<sequence>MTDLVLVRHGETVWHAENRYAGLTDVELTPRGHAQAAQLAAWAAQAGLEAVWSSPLTRARTTAETAATNITPHPGPSATAEPGSRGAEASTTDATNATRPAGAAGAAGAMAGAPDAADATGAEAGAAGSGLVVRVDERLRELDFGQGDGLTSAEMKALFPEARAAFEEDPAANPLPGGENPHEAAERFVAALRDIAAAHSPGGRVLVVAHTTAIRLALCRLIGVPLGEYRRLFPRLDNCALTELRVRDGQVALLQYNSPIGAVR</sequence>
<feature type="compositionally biased region" description="Low complexity" evidence="1">
    <location>
        <begin position="59"/>
        <end position="68"/>
    </location>
</feature>
<evidence type="ECO:0008006" key="4">
    <source>
        <dbReference type="Google" id="ProtNLM"/>
    </source>
</evidence>
<dbReference type="PANTHER" id="PTHR48100">
    <property type="entry name" value="BROAD-SPECIFICITY PHOSPHATASE YOR283W-RELATED"/>
    <property type="match status" value="1"/>
</dbReference>
<evidence type="ECO:0000313" key="3">
    <source>
        <dbReference type="Proteomes" id="UP001499843"/>
    </source>
</evidence>
<organism evidence="2 3">
    <name type="scientific">Nonomuraea monospora</name>
    <dbReference type="NCBI Taxonomy" id="568818"/>
    <lineage>
        <taxon>Bacteria</taxon>
        <taxon>Bacillati</taxon>
        <taxon>Actinomycetota</taxon>
        <taxon>Actinomycetes</taxon>
        <taxon>Streptosporangiales</taxon>
        <taxon>Streptosporangiaceae</taxon>
        <taxon>Nonomuraea</taxon>
    </lineage>
</organism>
<dbReference type="InterPro" id="IPR050275">
    <property type="entry name" value="PGM_Phosphatase"/>
</dbReference>
<name>A0ABN3D357_9ACTN</name>
<feature type="region of interest" description="Disordered" evidence="1">
    <location>
        <begin position="59"/>
        <end position="108"/>
    </location>
</feature>
<dbReference type="EMBL" id="BAAAQX010000064">
    <property type="protein sequence ID" value="GAA2216262.1"/>
    <property type="molecule type" value="Genomic_DNA"/>
</dbReference>
<evidence type="ECO:0000313" key="2">
    <source>
        <dbReference type="EMBL" id="GAA2216262.1"/>
    </source>
</evidence>
<keyword evidence="3" id="KW-1185">Reference proteome</keyword>
<dbReference type="SMART" id="SM00855">
    <property type="entry name" value="PGAM"/>
    <property type="match status" value="1"/>
</dbReference>
<evidence type="ECO:0000256" key="1">
    <source>
        <dbReference type="SAM" id="MobiDB-lite"/>
    </source>
</evidence>
<dbReference type="PANTHER" id="PTHR48100:SF1">
    <property type="entry name" value="HISTIDINE PHOSPHATASE FAMILY PROTEIN-RELATED"/>
    <property type="match status" value="1"/>
</dbReference>
<dbReference type="Pfam" id="PF00300">
    <property type="entry name" value="His_Phos_1"/>
    <property type="match status" value="2"/>
</dbReference>
<proteinExistence type="predicted"/>
<gene>
    <name evidence="2" type="ORF">GCM10009850_117310</name>
</gene>
<dbReference type="InterPro" id="IPR029033">
    <property type="entry name" value="His_PPase_superfam"/>
</dbReference>
<accession>A0ABN3D357</accession>
<dbReference type="SUPFAM" id="SSF53254">
    <property type="entry name" value="Phosphoglycerate mutase-like"/>
    <property type="match status" value="1"/>
</dbReference>
<dbReference type="RefSeq" id="WP_344495702.1">
    <property type="nucleotide sequence ID" value="NZ_BAAAQX010000064.1"/>
</dbReference>